<evidence type="ECO:0000256" key="5">
    <source>
        <dbReference type="ARBA" id="ARBA00041707"/>
    </source>
</evidence>
<organism evidence="6 7">
    <name type="scientific">Geodia barretti</name>
    <name type="common">Barrett's horny sponge</name>
    <dbReference type="NCBI Taxonomy" id="519541"/>
    <lineage>
        <taxon>Eukaryota</taxon>
        <taxon>Metazoa</taxon>
        <taxon>Porifera</taxon>
        <taxon>Demospongiae</taxon>
        <taxon>Heteroscleromorpha</taxon>
        <taxon>Tetractinellida</taxon>
        <taxon>Astrophorina</taxon>
        <taxon>Geodiidae</taxon>
        <taxon>Geodia</taxon>
    </lineage>
</organism>
<reference evidence="6" key="1">
    <citation type="submission" date="2023-03" db="EMBL/GenBank/DDBJ databases">
        <authorList>
            <person name="Steffen K."/>
            <person name="Cardenas P."/>
        </authorList>
    </citation>
    <scope>NUCLEOTIDE SEQUENCE</scope>
</reference>
<evidence type="ECO:0000313" key="6">
    <source>
        <dbReference type="EMBL" id="CAI8049341.1"/>
    </source>
</evidence>
<dbReference type="PANTHER" id="PTHR42760:SF133">
    <property type="entry name" value="3-OXOACYL-[ACYL-CARRIER-PROTEIN] REDUCTASE"/>
    <property type="match status" value="1"/>
</dbReference>
<dbReference type="PRINTS" id="PR00081">
    <property type="entry name" value="GDHRDH"/>
</dbReference>
<comment type="pathway">
    <text evidence="1">Lipid metabolism; fatty acid biosynthesis.</text>
</comment>
<gene>
    <name evidence="6" type="ORF">GBAR_LOCUS27175</name>
</gene>
<comment type="similarity">
    <text evidence="2">Belongs to the short-chain dehydrogenases/reductases (SDR) family.</text>
</comment>
<dbReference type="InterPro" id="IPR036291">
    <property type="entry name" value="NAD(P)-bd_dom_sf"/>
</dbReference>
<dbReference type="Pfam" id="PF13561">
    <property type="entry name" value="adh_short_C2"/>
    <property type="match status" value="1"/>
</dbReference>
<dbReference type="EMBL" id="CASHTH010003785">
    <property type="protein sequence ID" value="CAI8049341.1"/>
    <property type="molecule type" value="Genomic_DNA"/>
</dbReference>
<dbReference type="GO" id="GO:0016616">
    <property type="term" value="F:oxidoreductase activity, acting on the CH-OH group of donors, NAD or NADP as acceptor"/>
    <property type="evidence" value="ECO:0007669"/>
    <property type="project" value="TreeGrafter"/>
</dbReference>
<evidence type="ECO:0000313" key="7">
    <source>
        <dbReference type="Proteomes" id="UP001174909"/>
    </source>
</evidence>
<keyword evidence="7" id="KW-1185">Reference proteome</keyword>
<protein>
    <recommendedName>
        <fullName evidence="5">3-ketoacyl-[acyl-carrier-protein] reductase beta subunit</fullName>
    </recommendedName>
    <alternativeName>
        <fullName evidence="4">Quinone reductase CBR4</fullName>
    </alternativeName>
</protein>
<dbReference type="SUPFAM" id="SSF51735">
    <property type="entry name" value="NAD(P)-binding Rossmann-fold domains"/>
    <property type="match status" value="1"/>
</dbReference>
<evidence type="ECO:0000256" key="3">
    <source>
        <dbReference type="ARBA" id="ARBA00023002"/>
    </source>
</evidence>
<sequence length="259" mass="27545">MAFYRDGQDGYDMDSSFGISGGTAMDVSGKIAIVTGGGRGIGRGISLALARNGADIVIADIIVKNAEGVADETRNPSREMTAQALSEFGAIDILVNNAGVIGAQGWESRETPNEEDWDFIFEINVKGIARVTDAISPHMQGAQGSSRNPPYNVSKAGVISLTQGQAQGLAPHNINVNAICPGLLWTPMWERITARAAMTPNPGEKTQRELFEENVQRTIPLGREQTPDDIGNLAAFLASEYAMNITGQSINVSGGLHMN</sequence>
<dbReference type="PRINTS" id="PR00080">
    <property type="entry name" value="SDRFAMILY"/>
</dbReference>
<evidence type="ECO:0000256" key="1">
    <source>
        <dbReference type="ARBA" id="ARBA00005194"/>
    </source>
</evidence>
<dbReference type="Gene3D" id="3.40.50.720">
    <property type="entry name" value="NAD(P)-binding Rossmann-like Domain"/>
    <property type="match status" value="1"/>
</dbReference>
<dbReference type="InterPro" id="IPR002347">
    <property type="entry name" value="SDR_fam"/>
</dbReference>
<dbReference type="PANTHER" id="PTHR42760">
    <property type="entry name" value="SHORT-CHAIN DEHYDROGENASES/REDUCTASES FAMILY MEMBER"/>
    <property type="match status" value="1"/>
</dbReference>
<evidence type="ECO:0000256" key="2">
    <source>
        <dbReference type="ARBA" id="ARBA00006484"/>
    </source>
</evidence>
<proteinExistence type="inferred from homology"/>
<name>A0AA35TLY1_GEOBA</name>
<accession>A0AA35TLY1</accession>
<dbReference type="AlphaFoldDB" id="A0AA35TLY1"/>
<comment type="caution">
    <text evidence="6">The sequence shown here is derived from an EMBL/GenBank/DDBJ whole genome shotgun (WGS) entry which is preliminary data.</text>
</comment>
<dbReference type="Proteomes" id="UP001174909">
    <property type="component" value="Unassembled WGS sequence"/>
</dbReference>
<keyword evidence="3" id="KW-0560">Oxidoreductase</keyword>
<evidence type="ECO:0000256" key="4">
    <source>
        <dbReference type="ARBA" id="ARBA00041580"/>
    </source>
</evidence>